<feature type="domain" description="Alpha/beta hydrolase fold-3" evidence="1">
    <location>
        <begin position="87"/>
        <end position="332"/>
    </location>
</feature>
<dbReference type="GO" id="GO:0004771">
    <property type="term" value="F:sterol ester esterase activity"/>
    <property type="evidence" value="ECO:0007669"/>
    <property type="project" value="TreeGrafter"/>
</dbReference>
<reference evidence="2" key="1">
    <citation type="journal article" date="2020" name="Stud. Mycol.">
        <title>101 Dothideomycetes genomes: a test case for predicting lifestyles and emergence of pathogens.</title>
        <authorList>
            <person name="Haridas S."/>
            <person name="Albert R."/>
            <person name="Binder M."/>
            <person name="Bloem J."/>
            <person name="Labutti K."/>
            <person name="Salamov A."/>
            <person name="Andreopoulos B."/>
            <person name="Baker S."/>
            <person name="Barry K."/>
            <person name="Bills G."/>
            <person name="Bluhm B."/>
            <person name="Cannon C."/>
            <person name="Castanera R."/>
            <person name="Culley D."/>
            <person name="Daum C."/>
            <person name="Ezra D."/>
            <person name="Gonzalez J."/>
            <person name="Henrissat B."/>
            <person name="Kuo A."/>
            <person name="Liang C."/>
            <person name="Lipzen A."/>
            <person name="Lutzoni F."/>
            <person name="Magnuson J."/>
            <person name="Mondo S."/>
            <person name="Nolan M."/>
            <person name="Ohm R."/>
            <person name="Pangilinan J."/>
            <person name="Park H.-J."/>
            <person name="Ramirez L."/>
            <person name="Alfaro M."/>
            <person name="Sun H."/>
            <person name="Tritt A."/>
            <person name="Yoshinaga Y."/>
            <person name="Zwiers L.-H."/>
            <person name="Turgeon B."/>
            <person name="Goodwin S."/>
            <person name="Spatafora J."/>
            <person name="Crous P."/>
            <person name="Grigoriev I."/>
        </authorList>
    </citation>
    <scope>NUCLEOTIDE SEQUENCE</scope>
    <source>
        <strain evidence="2">CBS 113979</strain>
    </source>
</reference>
<gene>
    <name evidence="2" type="ORF">K402DRAFT_412200</name>
</gene>
<name>A0A6G1H1V0_9PEZI</name>
<dbReference type="Gene3D" id="3.40.50.1820">
    <property type="entry name" value="alpha/beta hydrolase"/>
    <property type="match status" value="1"/>
</dbReference>
<dbReference type="EMBL" id="ML977153">
    <property type="protein sequence ID" value="KAF1987196.1"/>
    <property type="molecule type" value="Genomic_DNA"/>
</dbReference>
<dbReference type="InterPro" id="IPR013094">
    <property type="entry name" value="AB_hydrolase_3"/>
</dbReference>
<dbReference type="InterPro" id="IPR029058">
    <property type="entry name" value="AB_hydrolase_fold"/>
</dbReference>
<accession>A0A6G1H1V0</accession>
<evidence type="ECO:0000313" key="3">
    <source>
        <dbReference type="Proteomes" id="UP000800041"/>
    </source>
</evidence>
<dbReference type="GO" id="GO:0004806">
    <property type="term" value="F:triacylglycerol lipase activity"/>
    <property type="evidence" value="ECO:0007669"/>
    <property type="project" value="TreeGrafter"/>
</dbReference>
<evidence type="ECO:0000313" key="2">
    <source>
        <dbReference type="EMBL" id="KAF1987196.1"/>
    </source>
</evidence>
<dbReference type="GO" id="GO:0019433">
    <property type="term" value="P:triglyceride catabolic process"/>
    <property type="evidence" value="ECO:0007669"/>
    <property type="project" value="TreeGrafter"/>
</dbReference>
<evidence type="ECO:0000259" key="1">
    <source>
        <dbReference type="Pfam" id="PF07859"/>
    </source>
</evidence>
<dbReference type="GO" id="GO:0005829">
    <property type="term" value="C:cytosol"/>
    <property type="evidence" value="ECO:0007669"/>
    <property type="project" value="TreeGrafter"/>
</dbReference>
<dbReference type="OrthoDB" id="433474at2759"/>
<sequence length="365" mass="41179">MKPAKSPPHKAGRPRWILHVQAQFWRFLMGIGMYLHRLAPPRPPKPNFSRTIPCTVSPRPGTMVLHFYVPPKYPSPWKANQKRYPVVVNFHGGGFTLGKAKDDARWCKTVVDELSAVCVSVDYRLAPEHPFPTAVEDGVDAILYLAHHAEELNIDLDKIAVSGFSSGANMSFTVPLRLQEEMLSELTPSSDSDSTTTSMMQKAISRGRTLVAVQQEVRLRAIVAWYPPTDYTVTRAQRRQTCARADQELPAIFTELFDESYLSPPTMDMSNPYLSPGVAPDYMLAGLPDDIILFCCEWDMLLAEGERFRDRLVNQLKKNVIYQMVLGVPHGWDKAPNPIKPTPGVKEYYLRACGELRKIFNSEDS</sequence>
<keyword evidence="3" id="KW-1185">Reference proteome</keyword>
<dbReference type="SUPFAM" id="SSF53474">
    <property type="entry name" value="alpha/beta-Hydrolases"/>
    <property type="match status" value="1"/>
</dbReference>
<dbReference type="AlphaFoldDB" id="A0A6G1H1V0"/>
<dbReference type="PANTHER" id="PTHR23025">
    <property type="entry name" value="TRIACYLGLYCEROL LIPASE"/>
    <property type="match status" value="1"/>
</dbReference>
<dbReference type="Proteomes" id="UP000800041">
    <property type="component" value="Unassembled WGS sequence"/>
</dbReference>
<organism evidence="2 3">
    <name type="scientific">Aulographum hederae CBS 113979</name>
    <dbReference type="NCBI Taxonomy" id="1176131"/>
    <lineage>
        <taxon>Eukaryota</taxon>
        <taxon>Fungi</taxon>
        <taxon>Dikarya</taxon>
        <taxon>Ascomycota</taxon>
        <taxon>Pezizomycotina</taxon>
        <taxon>Dothideomycetes</taxon>
        <taxon>Pleosporomycetidae</taxon>
        <taxon>Aulographales</taxon>
        <taxon>Aulographaceae</taxon>
    </lineage>
</organism>
<dbReference type="PANTHER" id="PTHR23025:SF4">
    <property type="entry name" value="ALPHA_BETA HYDROLASE FOLD-3 DOMAIN-CONTAINING PROTEIN"/>
    <property type="match status" value="1"/>
</dbReference>
<proteinExistence type="predicted"/>
<dbReference type="Pfam" id="PF07859">
    <property type="entry name" value="Abhydrolase_3"/>
    <property type="match status" value="1"/>
</dbReference>
<protein>
    <recommendedName>
        <fullName evidence="1">Alpha/beta hydrolase fold-3 domain-containing protein</fullName>
    </recommendedName>
</protein>